<dbReference type="Proteomes" id="UP000261284">
    <property type="component" value="Unassembled WGS sequence"/>
</dbReference>
<gene>
    <name evidence="1" type="ORF">DXN05_19650</name>
</gene>
<dbReference type="RefSeq" id="WP_116848999.1">
    <property type="nucleotide sequence ID" value="NZ_QTJU01000009.1"/>
</dbReference>
<dbReference type="OrthoDB" id="308241at2"/>
<reference evidence="1 2" key="1">
    <citation type="submission" date="2018-08" db="EMBL/GenBank/DDBJ databases">
        <title>Chitinophagaceae sp. K23C18032701, a novel bacterium isolated from forest soil.</title>
        <authorList>
            <person name="Wang C."/>
        </authorList>
    </citation>
    <scope>NUCLEOTIDE SEQUENCE [LARGE SCALE GENOMIC DNA]</scope>
    <source>
        <strain evidence="1 2">K23C18032701</strain>
    </source>
</reference>
<accession>A0A3E1NEP6</accession>
<comment type="caution">
    <text evidence="1">The sequence shown here is derived from an EMBL/GenBank/DDBJ whole genome shotgun (WGS) entry which is preliminary data.</text>
</comment>
<dbReference type="AlphaFoldDB" id="A0A3E1NEP6"/>
<protein>
    <submittedName>
        <fullName evidence="1">Uncharacterized protein</fullName>
    </submittedName>
</protein>
<name>A0A3E1NEP6_9BACT</name>
<proteinExistence type="predicted"/>
<evidence type="ECO:0000313" key="1">
    <source>
        <dbReference type="EMBL" id="RFM26446.1"/>
    </source>
</evidence>
<dbReference type="EMBL" id="QTJU01000009">
    <property type="protein sequence ID" value="RFM26446.1"/>
    <property type="molecule type" value="Genomic_DNA"/>
</dbReference>
<sequence length="87" mass="10263">MITQEHIDNFSPALKQIMEGELKLGNIIAETAKGWPAYNTIIVFLQKPFIAHYETDNVVYRDVNDRHYWKAEYTDKQTQHILACFFE</sequence>
<organism evidence="1 2">
    <name type="scientific">Deminuibacter soli</name>
    <dbReference type="NCBI Taxonomy" id="2291815"/>
    <lineage>
        <taxon>Bacteria</taxon>
        <taxon>Pseudomonadati</taxon>
        <taxon>Bacteroidota</taxon>
        <taxon>Chitinophagia</taxon>
        <taxon>Chitinophagales</taxon>
        <taxon>Chitinophagaceae</taxon>
        <taxon>Deminuibacter</taxon>
    </lineage>
</organism>
<keyword evidence="2" id="KW-1185">Reference proteome</keyword>
<evidence type="ECO:0000313" key="2">
    <source>
        <dbReference type="Proteomes" id="UP000261284"/>
    </source>
</evidence>